<protein>
    <submittedName>
        <fullName evidence="1">Uncharacterized protein</fullName>
    </submittedName>
</protein>
<dbReference type="AlphaFoldDB" id="A0AAD7U735"/>
<sequence length="397" mass="44368">MIDWCVGADVCPAAPCVASNATGKIHAVRFRAVFGLHDNWYHFFYGRLAGFVTWLRRHVDRDDAVVFVEEDFRKQDKWLPGILKQVVSPGLCVRTAFVVDDVEKDGARWSDFSGKEWMIWPRERGYDLLLYGCGTLRRESLERIGSELEAAQDALRRLCSCCEPPDPERRVVVILDRGRRDPHRTIPNMDAIQAALETMFDDDESVTVRRSNHVGRSPCEQWCAAYRSTVLVGQHGAGLASAAFLRGAKAGLVEIRPTIQHYKSMYQCISRLRGSHYARLEQNSSHSAVDPEPVVAAVRDIFDMVGHPSTLEFPKTRLSRHMMTMKCSGDANVLVRSGECPPAVFERTASCFIDDDLPADLPASPIGTSARESAVDFIFAAARLRTLSLYANESAFG</sequence>
<proteinExistence type="predicted"/>
<comment type="caution">
    <text evidence="1">The sequence shown here is derived from an EMBL/GenBank/DDBJ whole genome shotgun (WGS) entry which is preliminary data.</text>
</comment>
<dbReference type="Proteomes" id="UP001230188">
    <property type="component" value="Unassembled WGS sequence"/>
</dbReference>
<keyword evidence="2" id="KW-1185">Reference proteome</keyword>
<reference evidence="1" key="1">
    <citation type="submission" date="2023-01" db="EMBL/GenBank/DDBJ databases">
        <title>Metagenome sequencing of chrysophaentin producing Chrysophaeum taylorii.</title>
        <authorList>
            <person name="Davison J."/>
            <person name="Bewley C."/>
        </authorList>
    </citation>
    <scope>NUCLEOTIDE SEQUENCE</scope>
    <source>
        <strain evidence="1">NIES-1699</strain>
    </source>
</reference>
<name>A0AAD7U735_9STRA</name>
<evidence type="ECO:0000313" key="2">
    <source>
        <dbReference type="Proteomes" id="UP001230188"/>
    </source>
</evidence>
<evidence type="ECO:0000313" key="1">
    <source>
        <dbReference type="EMBL" id="KAJ8598492.1"/>
    </source>
</evidence>
<organism evidence="1 2">
    <name type="scientific">Chrysophaeum taylorii</name>
    <dbReference type="NCBI Taxonomy" id="2483200"/>
    <lineage>
        <taxon>Eukaryota</taxon>
        <taxon>Sar</taxon>
        <taxon>Stramenopiles</taxon>
        <taxon>Ochrophyta</taxon>
        <taxon>Pelagophyceae</taxon>
        <taxon>Pelagomonadales</taxon>
        <taxon>Pelagomonadaceae</taxon>
        <taxon>Chrysophaeum</taxon>
    </lineage>
</organism>
<accession>A0AAD7U735</accession>
<gene>
    <name evidence="1" type="ORF">CTAYLR_001355</name>
</gene>
<dbReference type="EMBL" id="JAQMWT010000671">
    <property type="protein sequence ID" value="KAJ8598492.1"/>
    <property type="molecule type" value="Genomic_DNA"/>
</dbReference>